<accession>A0AAJ3YYF7</accession>
<evidence type="ECO:0000259" key="3">
    <source>
        <dbReference type="Pfam" id="PF13439"/>
    </source>
</evidence>
<dbReference type="GeneID" id="82853460"/>
<dbReference type="SUPFAM" id="SSF53756">
    <property type="entry name" value="UDP-Glycosyltransferase/glycogen phosphorylase"/>
    <property type="match status" value="1"/>
</dbReference>
<dbReference type="RefSeq" id="WP_046132881.1">
    <property type="nucleotide sequence ID" value="NZ_CP035232.1"/>
</dbReference>
<dbReference type="InterPro" id="IPR028098">
    <property type="entry name" value="Glyco_trans_4-like_N"/>
</dbReference>
<reference evidence="4 5" key="1">
    <citation type="submission" date="2019-01" db="EMBL/GenBank/DDBJ databases">
        <title>Genome sequence of Bacillus glycinifermentans SRCM103574.</title>
        <authorList>
            <person name="Kong H.-J."/>
            <person name="Jeong S.-Y."/>
            <person name="Jeong D.-Y."/>
        </authorList>
    </citation>
    <scope>NUCLEOTIDE SEQUENCE [LARGE SCALE GENOMIC DNA]</scope>
    <source>
        <strain evidence="4 5">SRCM103574</strain>
    </source>
</reference>
<proteinExistence type="inferred from homology"/>
<evidence type="ECO:0000313" key="5">
    <source>
        <dbReference type="Proteomes" id="UP000288675"/>
    </source>
</evidence>
<dbReference type="Pfam" id="PF00534">
    <property type="entry name" value="Glycos_transf_1"/>
    <property type="match status" value="1"/>
</dbReference>
<dbReference type="Pfam" id="PF13439">
    <property type="entry name" value="Glyco_transf_4"/>
    <property type="match status" value="1"/>
</dbReference>
<evidence type="ECO:0000259" key="2">
    <source>
        <dbReference type="Pfam" id="PF00534"/>
    </source>
</evidence>
<feature type="domain" description="Glycosyl transferase family 1" evidence="2">
    <location>
        <begin position="219"/>
        <end position="378"/>
    </location>
</feature>
<dbReference type="PANTHER" id="PTHR12526">
    <property type="entry name" value="GLYCOSYLTRANSFERASE"/>
    <property type="match status" value="1"/>
</dbReference>
<dbReference type="Proteomes" id="UP000288675">
    <property type="component" value="Chromosome"/>
</dbReference>
<protein>
    <submittedName>
        <fullName evidence="4">Glycosyltransferase family 1 protein</fullName>
    </submittedName>
</protein>
<dbReference type="Gene3D" id="3.40.50.2000">
    <property type="entry name" value="Glycogen Phosphorylase B"/>
    <property type="match status" value="2"/>
</dbReference>
<feature type="domain" description="Glycosyltransferase subfamily 4-like N-terminal" evidence="3">
    <location>
        <begin position="14"/>
        <end position="206"/>
    </location>
</feature>
<dbReference type="CDD" id="cd03801">
    <property type="entry name" value="GT4_PimA-like"/>
    <property type="match status" value="1"/>
</dbReference>
<dbReference type="GO" id="GO:0016757">
    <property type="term" value="F:glycosyltransferase activity"/>
    <property type="evidence" value="ECO:0007669"/>
    <property type="project" value="InterPro"/>
</dbReference>
<dbReference type="InterPro" id="IPR001296">
    <property type="entry name" value="Glyco_trans_1"/>
</dbReference>
<gene>
    <name evidence="4" type="ORF">EQZ20_12345</name>
</gene>
<dbReference type="EMBL" id="CP035232">
    <property type="protein sequence ID" value="QAT65614.1"/>
    <property type="molecule type" value="Genomic_DNA"/>
</dbReference>
<dbReference type="KEGG" id="bgy:BGLY_2438"/>
<evidence type="ECO:0000256" key="1">
    <source>
        <dbReference type="ARBA" id="ARBA00009481"/>
    </source>
</evidence>
<sequence length="408" mass="46152">MKILLATYWDIPHVGGVWTYMVQLKEKLESLGHEVDLLGYGKESKIVHVANENRSIDKEKLLPFIKTVVNKDLFPEIYANQLVGYTEQQRYAYELGAAYLGLDKYDIVHAQDIVSSTSLKRVLPNDIPLVTTLHGCVAHEIRQQLNTIHRSSTSYLARAYYDHLEQTGATSAQKTIVANNWLKNILTDEFQVPAEQIEVYQYGYDVNGFLNRLETEGSKTPVTDKKVILFTGRLTEIKGVHHLIAALAELKNIREDWVCWIAGEGEKLAPLRLQSRELGLEDDVVFLKKREDIPYLLSLADIYVLPSLLENQPLSLIESQIAGVPAIVTDAGGLPEMVEHEVTGLVAPKGDSDTLCSYLDRLLGDDEFRRTLGVNVREFAKEHWDMDQAVDRIINIYQTITDTRSDVE</sequence>
<evidence type="ECO:0000313" key="4">
    <source>
        <dbReference type="EMBL" id="QAT65614.1"/>
    </source>
</evidence>
<comment type="similarity">
    <text evidence="1">Belongs to the glycosyltransferase group 1 family. Glycosyltransferase 4 subfamily.</text>
</comment>
<dbReference type="AlphaFoldDB" id="A0AAJ3YYF7"/>
<name>A0AAJ3YYF7_9BACI</name>
<organism evidence="4 5">
    <name type="scientific">Bacillus glycinifermentans</name>
    <dbReference type="NCBI Taxonomy" id="1664069"/>
    <lineage>
        <taxon>Bacteria</taxon>
        <taxon>Bacillati</taxon>
        <taxon>Bacillota</taxon>
        <taxon>Bacilli</taxon>
        <taxon>Bacillales</taxon>
        <taxon>Bacillaceae</taxon>
        <taxon>Bacillus</taxon>
    </lineage>
</organism>